<protein>
    <submittedName>
        <fullName evidence="6">Uncharacterized protein</fullName>
    </submittedName>
</protein>
<dbReference type="Gene3D" id="2.30.29.30">
    <property type="entry name" value="Pleckstrin-homology domain (PH domain)/Phosphotyrosine-binding domain (PTB)"/>
    <property type="match status" value="1"/>
</dbReference>
<keyword evidence="2" id="KW-0813">Transport</keyword>
<dbReference type="AlphaFoldDB" id="A0A7R8WDG7"/>
<feature type="compositionally biased region" description="Basic and acidic residues" evidence="5">
    <location>
        <begin position="314"/>
        <end position="324"/>
    </location>
</feature>
<comment type="similarity">
    <text evidence="1">Belongs to the EXO84 family.</text>
</comment>
<evidence type="ECO:0000313" key="6">
    <source>
        <dbReference type="EMBL" id="CAD7229623.1"/>
    </source>
</evidence>
<reference evidence="6" key="1">
    <citation type="submission" date="2020-11" db="EMBL/GenBank/DDBJ databases">
        <authorList>
            <person name="Tran Van P."/>
        </authorList>
    </citation>
    <scope>NUCLEOTIDE SEQUENCE</scope>
</reference>
<feature type="region of interest" description="Disordered" evidence="5">
    <location>
        <begin position="303"/>
        <end position="360"/>
    </location>
</feature>
<feature type="compositionally biased region" description="Low complexity" evidence="5">
    <location>
        <begin position="338"/>
        <end position="355"/>
    </location>
</feature>
<dbReference type="InterPro" id="IPR011993">
    <property type="entry name" value="PH-like_dom_sf"/>
</dbReference>
<dbReference type="Pfam" id="PF08700">
    <property type="entry name" value="VPS51_Exo84_N"/>
    <property type="match status" value="1"/>
</dbReference>
<dbReference type="PANTHER" id="PTHR21426:SF12">
    <property type="entry name" value="EXOCYST COMPLEX COMPONENT 8"/>
    <property type="match status" value="1"/>
</dbReference>
<keyword evidence="4" id="KW-0653">Protein transport</keyword>
<dbReference type="PANTHER" id="PTHR21426">
    <property type="entry name" value="EXOCYST COMPLEX COMPONENT 8"/>
    <property type="match status" value="1"/>
</dbReference>
<feature type="compositionally biased region" description="Polar residues" evidence="5">
    <location>
        <begin position="325"/>
        <end position="334"/>
    </location>
</feature>
<dbReference type="GO" id="GO:0000145">
    <property type="term" value="C:exocyst"/>
    <property type="evidence" value="ECO:0007669"/>
    <property type="project" value="InterPro"/>
</dbReference>
<dbReference type="InterPro" id="IPR042560">
    <property type="entry name" value="Exo84_C_2"/>
</dbReference>
<dbReference type="InterPro" id="IPR042561">
    <property type="entry name" value="Exo84_C_1"/>
</dbReference>
<feature type="region of interest" description="Disordered" evidence="5">
    <location>
        <begin position="109"/>
        <end position="139"/>
    </location>
</feature>
<dbReference type="GO" id="GO:0015031">
    <property type="term" value="P:protein transport"/>
    <property type="evidence" value="ECO:0007669"/>
    <property type="project" value="UniProtKB-KW"/>
</dbReference>
<dbReference type="InterPro" id="IPR032403">
    <property type="entry name" value="Exo84_C"/>
</dbReference>
<sequence>MDSPSTDVSMTQIFERQDFQPEKYVNSLALNAMTSSELIEQKRRIESLSEDARRHLKSNVYRNYTQFIETAKEISSLESEMFHLTSLLDEQKSVINSLLELSLTGDTPPGYRATSTVNAAGSPTSPRTSAGPAVPQRGSLEGMKKLDTVEGARAAVSSLPIPRALLHEGKVKELDPSSNVPFQSLHLFLVQSCASPSSPSKKELPQGLLVVAAIVHSRGPVTFKLQSSYPTETLAVVNVRDMGGVKYAFKVSSLGVTRMSSKVTYTAKLTLLLTPSDQRVLQCDCADTKAKWLEQFEWMKRASSAGGGSAGSQRRKDDGRRDSEQQSTSTSSHASPGAKSSQSIRSAGSGRSIGSSGKGEEKKEVIIAPAWILEATDDLDLAIAMRSFENATELLEKIDGYFTSNPAAKTDSPWGKEICTKAEEFRVSLIEKLVHEVEVSPDKSVTGGGAERSVRNAISLLIRMGKALLVSDRMGMAMLACDLFLDRQSVTWRHRLQAIKLEQDTNQYMQKISEQFFRFLFDTQDEFMRCFQGKAQCVSHLLKWTKDEVTLLTRRFLSQVFSPQASLASVAECVATLRRQSLLLSDVGLEMGSLIDGQLQSHVESLLKDARDKLIEAVRVRAQEDKWTPYGIGGPLEMRRFLNEMKEIGLPGIAEYQQDNNWINLTENTIKFSRSYLRITEDVCKLAMPRLQPFCDRVLAEILAEQLRHIECDLASPALRDKRTYIRDNAWFLLNHLLPRSKEIYEESLGPPCLIYEHIEKVSVKILGGQKSRVSYSDPGFV</sequence>
<dbReference type="Gene3D" id="1.20.58.1220">
    <property type="entry name" value="Exo84p, C-terminal helical domain"/>
    <property type="match status" value="1"/>
</dbReference>
<accession>A0A7R8WDG7</accession>
<organism evidence="6">
    <name type="scientific">Cyprideis torosa</name>
    <dbReference type="NCBI Taxonomy" id="163714"/>
    <lineage>
        <taxon>Eukaryota</taxon>
        <taxon>Metazoa</taxon>
        <taxon>Ecdysozoa</taxon>
        <taxon>Arthropoda</taxon>
        <taxon>Crustacea</taxon>
        <taxon>Oligostraca</taxon>
        <taxon>Ostracoda</taxon>
        <taxon>Podocopa</taxon>
        <taxon>Podocopida</taxon>
        <taxon>Cytherocopina</taxon>
        <taxon>Cytheroidea</taxon>
        <taxon>Cytherideidae</taxon>
        <taxon>Cyprideis</taxon>
    </lineage>
</organism>
<dbReference type="EMBL" id="OB662180">
    <property type="protein sequence ID" value="CAD7229623.1"/>
    <property type="molecule type" value="Genomic_DNA"/>
</dbReference>
<dbReference type="Gene3D" id="1.20.58.1210">
    <property type="entry name" value="Exo84p, N-terminal helical domain"/>
    <property type="match status" value="1"/>
</dbReference>
<evidence type="ECO:0000256" key="1">
    <source>
        <dbReference type="ARBA" id="ARBA00007210"/>
    </source>
</evidence>
<name>A0A7R8WDG7_9CRUS</name>
<keyword evidence="3" id="KW-0268">Exocytosis</keyword>
<evidence type="ECO:0000256" key="4">
    <source>
        <dbReference type="ARBA" id="ARBA00022927"/>
    </source>
</evidence>
<evidence type="ECO:0000256" key="2">
    <source>
        <dbReference type="ARBA" id="ARBA00022448"/>
    </source>
</evidence>
<dbReference type="SUPFAM" id="SSF74788">
    <property type="entry name" value="Cullin repeat-like"/>
    <property type="match status" value="1"/>
</dbReference>
<dbReference type="InterPro" id="IPR033961">
    <property type="entry name" value="Exo84"/>
</dbReference>
<dbReference type="GO" id="GO:0006893">
    <property type="term" value="P:Golgi to plasma membrane transport"/>
    <property type="evidence" value="ECO:0007669"/>
    <property type="project" value="TreeGrafter"/>
</dbReference>
<gene>
    <name evidence="6" type="ORF">CTOB1V02_LOCUS7492</name>
</gene>
<dbReference type="GO" id="GO:0006887">
    <property type="term" value="P:exocytosis"/>
    <property type="evidence" value="ECO:0007669"/>
    <property type="project" value="UniProtKB-KW"/>
</dbReference>
<dbReference type="OrthoDB" id="642193at2759"/>
<dbReference type="SUPFAM" id="SSF50729">
    <property type="entry name" value="PH domain-like"/>
    <property type="match status" value="1"/>
</dbReference>
<feature type="compositionally biased region" description="Polar residues" evidence="5">
    <location>
        <begin position="113"/>
        <end position="128"/>
    </location>
</feature>
<evidence type="ECO:0000256" key="3">
    <source>
        <dbReference type="ARBA" id="ARBA00022483"/>
    </source>
</evidence>
<evidence type="ECO:0000256" key="5">
    <source>
        <dbReference type="SAM" id="MobiDB-lite"/>
    </source>
</evidence>
<dbReference type="Pfam" id="PF16528">
    <property type="entry name" value="Exo84_C"/>
    <property type="match status" value="1"/>
</dbReference>
<dbReference type="InterPro" id="IPR016159">
    <property type="entry name" value="Cullin_repeat-like_dom_sf"/>
</dbReference>
<proteinExistence type="inferred from homology"/>